<feature type="non-terminal residue" evidence="2">
    <location>
        <position position="246"/>
    </location>
</feature>
<dbReference type="InterPro" id="IPR049342">
    <property type="entry name" value="TRAF1-6_MATH_dom"/>
</dbReference>
<organism evidence="2">
    <name type="scientific">Amblyomma cajennense</name>
    <name type="common">Cayenne tick</name>
    <name type="synonym">Acarus cajennensis</name>
    <dbReference type="NCBI Taxonomy" id="34607"/>
    <lineage>
        <taxon>Eukaryota</taxon>
        <taxon>Metazoa</taxon>
        <taxon>Ecdysozoa</taxon>
        <taxon>Arthropoda</taxon>
        <taxon>Chelicerata</taxon>
        <taxon>Arachnida</taxon>
        <taxon>Acari</taxon>
        <taxon>Parasitiformes</taxon>
        <taxon>Ixodida</taxon>
        <taxon>Ixodoidea</taxon>
        <taxon>Ixodidae</taxon>
        <taxon>Amblyomminae</taxon>
        <taxon>Amblyomma</taxon>
    </lineage>
</organism>
<dbReference type="SUPFAM" id="SSF49599">
    <property type="entry name" value="TRAF domain-like"/>
    <property type="match status" value="1"/>
</dbReference>
<protein>
    <submittedName>
        <fullName evidence="2">Putative tumor necrosis factor receptor</fullName>
    </submittedName>
</protein>
<dbReference type="Gene3D" id="2.60.210.10">
    <property type="entry name" value="Apoptosis, Tumor Necrosis Factor Receptor Associated Protein 2, Chain A"/>
    <property type="match status" value="1"/>
</dbReference>
<proteinExistence type="evidence at transcript level"/>
<accession>A0A023FNU5</accession>
<reference evidence="2" key="1">
    <citation type="submission" date="2014-03" db="EMBL/GenBank/DDBJ databases">
        <title>The sialotranscriptome of Amblyomma triste, Amblyomma parvum and Amblyomma cajennense ticks, uncovered by 454-based RNA-seq.</title>
        <authorList>
            <person name="Garcia G.R."/>
            <person name="Gardinassi L.G."/>
            <person name="Ribeiro J.M."/>
            <person name="Anatriello E."/>
            <person name="Ferreira B.R."/>
            <person name="Moreira H.N."/>
            <person name="Mafra C."/>
            <person name="Olegario M.M."/>
            <person name="Szabo P.J."/>
            <person name="Miranda-Santos I.K."/>
            <person name="Maruyama S.R."/>
        </authorList>
    </citation>
    <scope>NUCLEOTIDE SEQUENCE</scope>
    <source>
        <strain evidence="2">Uberlandia</strain>
        <tissue evidence="2">Salivary glands</tissue>
    </source>
</reference>
<dbReference type="AlphaFoldDB" id="A0A023FNU5"/>
<dbReference type="EMBL" id="GBBK01001051">
    <property type="protein sequence ID" value="JAC23431.1"/>
    <property type="molecule type" value="mRNA"/>
</dbReference>
<evidence type="ECO:0000259" key="1">
    <source>
        <dbReference type="Pfam" id="PF21355"/>
    </source>
</evidence>
<sequence length="246" mass="28211">TFKEAQAREITAHLGQLITEVKCHGDRLNEMSHGINTFKEALRGEGTEARREIQESLTRGVRESASANEQLKEHLITRTDNLSRNLNKLEKIIEDVLGTAKQQSYDSCSRILASIHELEVETRNNSEITLDRIKALHGRDEPRSEHTIFYVRGIKSLEENVLRDGWADYESHPVYLCGYCMSPRVCLRKDGESVRLHAGLHLRKGDNDGAVEWPFQHKIRLGMIHPQEKRQCLVEIKPPREFAPVQ</sequence>
<dbReference type="Pfam" id="PF21355">
    <property type="entry name" value="TRAF-mep_MATH"/>
    <property type="match status" value="1"/>
</dbReference>
<feature type="domain" description="TRAF1-6 MATH" evidence="1">
    <location>
        <begin position="177"/>
        <end position="231"/>
    </location>
</feature>
<dbReference type="InterPro" id="IPR008974">
    <property type="entry name" value="TRAF-like"/>
</dbReference>
<evidence type="ECO:0000313" key="2">
    <source>
        <dbReference type="EMBL" id="JAC23431.1"/>
    </source>
</evidence>
<name>A0A023FNU5_AMBCJ</name>
<feature type="non-terminal residue" evidence="2">
    <location>
        <position position="1"/>
    </location>
</feature>
<keyword evidence="2" id="KW-0675">Receptor</keyword>